<dbReference type="AlphaFoldDB" id="A0A841H723"/>
<feature type="compositionally biased region" description="Low complexity" evidence="1">
    <location>
        <begin position="98"/>
        <end position="108"/>
    </location>
</feature>
<feature type="region of interest" description="Disordered" evidence="1">
    <location>
        <begin position="1"/>
        <end position="60"/>
    </location>
</feature>
<organism evidence="2 3">
    <name type="scientific">Longimicrobium terrae</name>
    <dbReference type="NCBI Taxonomy" id="1639882"/>
    <lineage>
        <taxon>Bacteria</taxon>
        <taxon>Pseudomonadati</taxon>
        <taxon>Gemmatimonadota</taxon>
        <taxon>Longimicrobiia</taxon>
        <taxon>Longimicrobiales</taxon>
        <taxon>Longimicrobiaceae</taxon>
        <taxon>Longimicrobium</taxon>
    </lineage>
</organism>
<protein>
    <submittedName>
        <fullName evidence="2">Uncharacterized protein</fullName>
    </submittedName>
</protein>
<feature type="compositionally biased region" description="Basic and acidic residues" evidence="1">
    <location>
        <begin position="1"/>
        <end position="12"/>
    </location>
</feature>
<accession>A0A841H723</accession>
<evidence type="ECO:0000256" key="1">
    <source>
        <dbReference type="SAM" id="MobiDB-lite"/>
    </source>
</evidence>
<dbReference type="EMBL" id="JACHIA010000028">
    <property type="protein sequence ID" value="MBB6073724.1"/>
    <property type="molecule type" value="Genomic_DNA"/>
</dbReference>
<gene>
    <name evidence="2" type="ORF">HNQ61_005395</name>
</gene>
<keyword evidence="3" id="KW-1185">Reference proteome</keyword>
<sequence>MDEPRGTRESRVPRGAFGGWVDAGGGRYGARWSPAHAEAPLTPQPPLPQAGEGEPFGAGDWLRRAPAAVALTPRAAHDDPLPRTDVGEGAHFSFVRSGQSGAAAGSPLSPAPSPASGGGGAVRCGGEFGARPRLHGRQLKPRLVDASAATSRGFPLLERRIHSLQILAAALESPTRTELSARPNPPPVFFGGGWAGGAGPGGGRPRTPPTAPLSYFRTFVLSYFRTFVLRTSSVPH</sequence>
<comment type="caution">
    <text evidence="2">The sequence shown here is derived from an EMBL/GenBank/DDBJ whole genome shotgun (WGS) entry which is preliminary data.</text>
</comment>
<reference evidence="2 3" key="1">
    <citation type="submission" date="2020-08" db="EMBL/GenBank/DDBJ databases">
        <title>Genomic Encyclopedia of Type Strains, Phase IV (KMG-IV): sequencing the most valuable type-strain genomes for metagenomic binning, comparative biology and taxonomic classification.</title>
        <authorList>
            <person name="Goeker M."/>
        </authorList>
    </citation>
    <scope>NUCLEOTIDE SEQUENCE [LARGE SCALE GENOMIC DNA]</scope>
    <source>
        <strain evidence="2 3">DSM 29007</strain>
    </source>
</reference>
<proteinExistence type="predicted"/>
<evidence type="ECO:0000313" key="3">
    <source>
        <dbReference type="Proteomes" id="UP000582837"/>
    </source>
</evidence>
<name>A0A841H723_9BACT</name>
<evidence type="ECO:0000313" key="2">
    <source>
        <dbReference type="EMBL" id="MBB6073724.1"/>
    </source>
</evidence>
<dbReference type="Proteomes" id="UP000582837">
    <property type="component" value="Unassembled WGS sequence"/>
</dbReference>
<feature type="region of interest" description="Disordered" evidence="1">
    <location>
        <begin position="98"/>
        <end position="133"/>
    </location>
</feature>
<feature type="compositionally biased region" description="Gly residues" evidence="1">
    <location>
        <begin position="116"/>
        <end position="128"/>
    </location>
</feature>
<feature type="compositionally biased region" description="Gly residues" evidence="1">
    <location>
        <begin position="16"/>
        <end position="28"/>
    </location>
</feature>